<evidence type="ECO:0000313" key="2">
    <source>
        <dbReference type="Proteomes" id="UP001497516"/>
    </source>
</evidence>
<sequence length="70" mass="7888">MSSDGGAFPRIDVAADASEHSYLTKHRNPTNCPPNISTDAHKQSMREWRSWRSTCQTRFGFRSTRTGSIS</sequence>
<dbReference type="EMBL" id="OZ034817">
    <property type="protein sequence ID" value="CAL1380150.1"/>
    <property type="molecule type" value="Genomic_DNA"/>
</dbReference>
<protein>
    <submittedName>
        <fullName evidence="1">Uncharacterized protein</fullName>
    </submittedName>
</protein>
<proteinExistence type="predicted"/>
<organism evidence="1 2">
    <name type="scientific">Linum trigynum</name>
    <dbReference type="NCBI Taxonomy" id="586398"/>
    <lineage>
        <taxon>Eukaryota</taxon>
        <taxon>Viridiplantae</taxon>
        <taxon>Streptophyta</taxon>
        <taxon>Embryophyta</taxon>
        <taxon>Tracheophyta</taxon>
        <taxon>Spermatophyta</taxon>
        <taxon>Magnoliopsida</taxon>
        <taxon>eudicotyledons</taxon>
        <taxon>Gunneridae</taxon>
        <taxon>Pentapetalae</taxon>
        <taxon>rosids</taxon>
        <taxon>fabids</taxon>
        <taxon>Malpighiales</taxon>
        <taxon>Linaceae</taxon>
        <taxon>Linum</taxon>
    </lineage>
</organism>
<name>A0AAV2E3L6_9ROSI</name>
<evidence type="ECO:0000313" key="1">
    <source>
        <dbReference type="EMBL" id="CAL1380150.1"/>
    </source>
</evidence>
<reference evidence="1 2" key="1">
    <citation type="submission" date="2024-04" db="EMBL/GenBank/DDBJ databases">
        <authorList>
            <person name="Fracassetti M."/>
        </authorList>
    </citation>
    <scope>NUCLEOTIDE SEQUENCE [LARGE SCALE GENOMIC DNA]</scope>
</reference>
<dbReference type="AlphaFoldDB" id="A0AAV2E3L6"/>
<keyword evidence="2" id="KW-1185">Reference proteome</keyword>
<dbReference type="Proteomes" id="UP001497516">
    <property type="component" value="Chromosome 4"/>
</dbReference>
<accession>A0AAV2E3L6</accession>
<gene>
    <name evidence="1" type="ORF">LTRI10_LOCUS21616</name>
</gene>